<feature type="region of interest" description="Disordered" evidence="1">
    <location>
        <begin position="1"/>
        <end position="28"/>
    </location>
</feature>
<reference evidence="2" key="1">
    <citation type="journal article" date="2019" name="PLoS Negl. Trop. Dis.">
        <title>Revisiting the worldwide diversity of Leptospira species in the environment.</title>
        <authorList>
            <person name="Vincent A.T."/>
            <person name="Schiettekatte O."/>
            <person name="Bourhy P."/>
            <person name="Veyrier F.J."/>
            <person name="Picardeau M."/>
        </authorList>
    </citation>
    <scope>NUCLEOTIDE SEQUENCE [LARGE SCALE GENOMIC DNA]</scope>
    <source>
        <strain evidence="2">201400974</strain>
    </source>
</reference>
<dbReference type="EMBL" id="RQHV01000050">
    <property type="protein sequence ID" value="TGN09766.1"/>
    <property type="molecule type" value="Genomic_DNA"/>
</dbReference>
<name>A0A4R9LS95_9LEPT</name>
<dbReference type="RefSeq" id="WP_135764618.1">
    <property type="nucleotide sequence ID" value="NZ_RQHV01000050.1"/>
</dbReference>
<evidence type="ECO:0000256" key="1">
    <source>
        <dbReference type="SAM" id="MobiDB-lite"/>
    </source>
</evidence>
<accession>A0A4R9LS95</accession>
<gene>
    <name evidence="2" type="ORF">EHS11_11835</name>
</gene>
<dbReference type="AlphaFoldDB" id="A0A4R9LS95"/>
<evidence type="ECO:0000313" key="2">
    <source>
        <dbReference type="EMBL" id="TGN09766.1"/>
    </source>
</evidence>
<protein>
    <submittedName>
        <fullName evidence="2">Uncharacterized protein</fullName>
    </submittedName>
</protein>
<proteinExistence type="predicted"/>
<feature type="compositionally biased region" description="Basic and acidic residues" evidence="1">
    <location>
        <begin position="16"/>
        <end position="25"/>
    </location>
</feature>
<dbReference type="Proteomes" id="UP000298264">
    <property type="component" value="Unassembled WGS sequence"/>
</dbReference>
<sequence length="216" mass="24510">MRQIPVSHSFSFSQSFRRENQKPSPDEFPMYSETFSLSRVPIEKSKQVRVSRPLILPYFFRSKLALDNPVNLAFIFADSLEDSLSDGFNKLVDANEGKLNQVIAPGEPIPEIPDHPMQKGFPYRVAYQGVPEYSDYPDMLEANYFHASASKLVLPSNLAAQVANIYVIQAGSFSSNEDILFQNPNQYSHLYIVPYLPKIQMTEVGVAGRCNFQLEY</sequence>
<evidence type="ECO:0000313" key="3">
    <source>
        <dbReference type="Proteomes" id="UP000298264"/>
    </source>
</evidence>
<dbReference type="OrthoDB" id="330401at2"/>
<keyword evidence="3" id="KW-1185">Reference proteome</keyword>
<comment type="caution">
    <text evidence="2">The sequence shown here is derived from an EMBL/GenBank/DDBJ whole genome shotgun (WGS) entry which is preliminary data.</text>
</comment>
<organism evidence="2 3">
    <name type="scientific">Leptospira ilyithenensis</name>
    <dbReference type="NCBI Taxonomy" id="2484901"/>
    <lineage>
        <taxon>Bacteria</taxon>
        <taxon>Pseudomonadati</taxon>
        <taxon>Spirochaetota</taxon>
        <taxon>Spirochaetia</taxon>
        <taxon>Leptospirales</taxon>
        <taxon>Leptospiraceae</taxon>
        <taxon>Leptospira</taxon>
    </lineage>
</organism>